<dbReference type="InterPro" id="IPR024325">
    <property type="entry name" value="DUF3835"/>
</dbReference>
<proteinExistence type="predicted"/>
<dbReference type="STRING" id="578458.D8PSW8"/>
<keyword evidence="1" id="KW-0175">Coiled coil</keyword>
<feature type="compositionally biased region" description="Low complexity" evidence="2">
    <location>
        <begin position="1096"/>
        <end position="1112"/>
    </location>
</feature>
<evidence type="ECO:0000256" key="1">
    <source>
        <dbReference type="SAM" id="Coils"/>
    </source>
</evidence>
<organism evidence="5">
    <name type="scientific">Schizophyllum commune (strain H4-8 / FGSC 9210)</name>
    <name type="common">Split gill fungus</name>
    <dbReference type="NCBI Taxonomy" id="578458"/>
    <lineage>
        <taxon>Eukaryota</taxon>
        <taxon>Fungi</taxon>
        <taxon>Dikarya</taxon>
        <taxon>Basidiomycota</taxon>
        <taxon>Agaricomycotina</taxon>
        <taxon>Agaricomycetes</taxon>
        <taxon>Agaricomycetidae</taxon>
        <taxon>Agaricales</taxon>
        <taxon>Schizophyllaceae</taxon>
        <taxon>Schizophyllum</taxon>
    </lineage>
</organism>
<feature type="compositionally biased region" description="Low complexity" evidence="2">
    <location>
        <begin position="780"/>
        <end position="789"/>
    </location>
</feature>
<evidence type="ECO:0000259" key="3">
    <source>
        <dbReference type="Pfam" id="PF12927"/>
    </source>
</evidence>
<feature type="compositionally biased region" description="Pro residues" evidence="2">
    <location>
        <begin position="964"/>
        <end position="974"/>
    </location>
</feature>
<dbReference type="EMBL" id="GL377303">
    <property type="protein sequence ID" value="EFJ01214.1"/>
    <property type="molecule type" value="Genomic_DNA"/>
</dbReference>
<feature type="compositionally biased region" description="Basic and acidic residues" evidence="2">
    <location>
        <begin position="1053"/>
        <end position="1062"/>
    </location>
</feature>
<dbReference type="eggNOG" id="ENOG502SIW5">
    <property type="taxonomic scope" value="Eukaryota"/>
</dbReference>
<feature type="region of interest" description="Disordered" evidence="2">
    <location>
        <begin position="845"/>
        <end position="871"/>
    </location>
</feature>
<reference evidence="4 5" key="1">
    <citation type="journal article" date="2010" name="Nat. Biotechnol.">
        <title>Genome sequence of the model mushroom Schizophyllum commune.</title>
        <authorList>
            <person name="Ohm R.A."/>
            <person name="de Jong J.F."/>
            <person name="Lugones L.G."/>
            <person name="Aerts A."/>
            <person name="Kothe E."/>
            <person name="Stajich J.E."/>
            <person name="de Vries R.P."/>
            <person name="Record E."/>
            <person name="Levasseur A."/>
            <person name="Baker S.E."/>
            <person name="Bartholomew K.A."/>
            <person name="Coutinho P.M."/>
            <person name="Erdmann S."/>
            <person name="Fowler T.J."/>
            <person name="Gathman A.C."/>
            <person name="Lombard V."/>
            <person name="Henrissat B."/>
            <person name="Knabe N."/>
            <person name="Kuees U."/>
            <person name="Lilly W.W."/>
            <person name="Lindquist E."/>
            <person name="Lucas S."/>
            <person name="Magnuson J.K."/>
            <person name="Piumi F."/>
            <person name="Raudaskoski M."/>
            <person name="Salamov A."/>
            <person name="Schmutz J."/>
            <person name="Schwarze F.W.M.R."/>
            <person name="vanKuyk P.A."/>
            <person name="Horton J.S."/>
            <person name="Grigoriev I.V."/>
            <person name="Woesten H.A.B."/>
        </authorList>
    </citation>
    <scope>NUCLEOTIDE SEQUENCE [LARGE SCALE GENOMIC DNA]</scope>
    <source>
        <strain evidence="5">H4-8 / FGSC 9210</strain>
    </source>
</reference>
<feature type="compositionally biased region" description="Basic and acidic residues" evidence="2">
    <location>
        <begin position="1069"/>
        <end position="1081"/>
    </location>
</feature>
<feature type="region of interest" description="Disordered" evidence="2">
    <location>
        <begin position="959"/>
        <end position="1201"/>
    </location>
</feature>
<feature type="compositionally biased region" description="Basic and acidic residues" evidence="2">
    <location>
        <begin position="845"/>
        <end position="858"/>
    </location>
</feature>
<dbReference type="HOGENOM" id="CLU_270753_0_0_1"/>
<feature type="compositionally biased region" description="Basic and acidic residues" evidence="2">
    <location>
        <begin position="1176"/>
        <end position="1189"/>
    </location>
</feature>
<evidence type="ECO:0000313" key="4">
    <source>
        <dbReference type="EMBL" id="EFJ01214.1"/>
    </source>
</evidence>
<feature type="region of interest" description="Disordered" evidence="2">
    <location>
        <begin position="885"/>
        <end position="907"/>
    </location>
</feature>
<feature type="compositionally biased region" description="Low complexity" evidence="2">
    <location>
        <begin position="1142"/>
        <end position="1162"/>
    </location>
</feature>
<dbReference type="Proteomes" id="UP000007431">
    <property type="component" value="Unassembled WGS sequence"/>
</dbReference>
<keyword evidence="5" id="KW-1185">Reference proteome</keyword>
<sequence length="1201" mass="131047">MPSAQCLNIPEILILICAQLSRASLASFARTNSRICGVALDALWRKQTSLIPLLRTLPQSYASSQTIEGSIPQADWENTQTYARRVKVLSLEGGGFRTGYGTEEIEVPLDTMQAYTFRLGRAPIFPGLRKVDMGLAREDDFLFLRFLVTPSLRSLFMRYRSGFMGGSNIEHILPSIPALCPELTYLKVHDDDSPYDPELDERVSLPLKEMILGWTCLTKVNIAEAHPEAIWHLGRCRTLRSLTMHASNALQWPPAEAPGFEHGLSSLAILAEEGSFIVPIIRCMSSAPISARVVNIYCETDNNSWKQDSFSVLAQALDPMSLQQFFYDHRFYRQETWDIPAHTLRQYRRFPYMVVFDVLASGLPSFDDDSLAAMVSAWPRLEHLAVRGSLGVPSSSDPRISLASLATLTQYCPALDTFRCTLTSSKVPPLPDVGALSLKERGNASPWIDLVFDGAPEAVASYIYTVFKGKECTLRINSAMYGEDETSVKWRKVKALVEANAVAFAVNHSIQALLNTLAPQGSADAPRLTPQALERLSQKMEELAQAREAQAAGNNQVGGELVNEEGLPIVDVTETEGAPIVSATGDSLISDEDPLVRWNLLSSFERERRAKERDRILDLLEAEEAEEEAAREAKEEAERVAERERLREKHKEELNRIKAQRDMHKKMGKALLKGLAGDRPAAVPSTPATTSAPTEPAKAKKTVAFAESASEVEKPVEEGKDWGDVKAGRIRMKHNSLLHSMSPADQPTMKATVVERTPQGAPPPPTLSQPERDSDDESVPEVPSSPVPGDSDEDIADHEDDEEEDGEAVLEPEEYDLDFAAQQREIALEYHRKRATIGQAALDAMRSHTPDEHEHTEVDPVVNPPAPKPAVSRFKASKMASAFNVEAGPSQARQSHSLGAAVVPEGTTRTIQSAIKTGKLDDDKKLVGGAESDSEDENELAREMYEALRRGELYNLGPGQVHLVPPPADAPIPNTPKSTTRPKWSTPSQPTGTIPVSPEKLTPLDRPTPTSRFKVAMSQAGRPNPSSPLSEAATPVNTTGRSSPKMPVSPAVMERRSSDVVERALPGVTERKPPAVVERKSAAAGPSRLAAVPLNSRSSSTASSATVVESPSFPSMIIDSPSFPSMVVDSPSFPRPGGGAGSSSVVGSPSFPSPSSRQQGRPQRPPEILSAAVKESAGRREDRQEEAPAPRRVSRFMAQRG</sequence>
<protein>
    <recommendedName>
        <fullName evidence="3">DUF3835 domain-containing protein</fullName>
    </recommendedName>
</protein>
<dbReference type="InParanoid" id="D8PSW8"/>
<feature type="compositionally biased region" description="Basic and acidic residues" evidence="2">
    <location>
        <begin position="711"/>
        <end position="727"/>
    </location>
</feature>
<name>D8PSW8_SCHCM</name>
<feature type="compositionally biased region" description="Low complexity" evidence="2">
    <location>
        <begin position="676"/>
        <end position="696"/>
    </location>
</feature>
<evidence type="ECO:0000313" key="5">
    <source>
        <dbReference type="Proteomes" id="UP000007431"/>
    </source>
</evidence>
<feature type="region of interest" description="Disordered" evidence="2">
    <location>
        <begin position="676"/>
        <end position="821"/>
    </location>
</feature>
<dbReference type="Gene3D" id="3.80.10.10">
    <property type="entry name" value="Ribonuclease Inhibitor"/>
    <property type="match status" value="1"/>
</dbReference>
<evidence type="ECO:0000256" key="2">
    <source>
        <dbReference type="SAM" id="MobiDB-lite"/>
    </source>
</evidence>
<feature type="coiled-coil region" evidence="1">
    <location>
        <begin position="613"/>
        <end position="667"/>
    </location>
</feature>
<dbReference type="Pfam" id="PF12927">
    <property type="entry name" value="DUF3835"/>
    <property type="match status" value="1"/>
</dbReference>
<dbReference type="InterPro" id="IPR032675">
    <property type="entry name" value="LRR_dom_sf"/>
</dbReference>
<gene>
    <name evidence="4" type="ORF">SCHCODRAFT_232736</name>
</gene>
<feature type="compositionally biased region" description="Acidic residues" evidence="2">
    <location>
        <begin position="790"/>
        <end position="817"/>
    </location>
</feature>
<dbReference type="AlphaFoldDB" id="D8PSW8"/>
<dbReference type="VEuPathDB" id="FungiDB:SCHCODRAFT_02560806"/>
<feature type="compositionally biased region" description="Polar residues" evidence="2">
    <location>
        <begin position="977"/>
        <end position="994"/>
    </location>
</feature>
<feature type="domain" description="DUF3835" evidence="3">
    <location>
        <begin position="810"/>
        <end position="879"/>
    </location>
</feature>
<accession>D8PSW8</accession>